<evidence type="ECO:0000313" key="1">
    <source>
        <dbReference type="EMBL" id="RRJ88088.1"/>
    </source>
</evidence>
<accession>A0A3P3W156</accession>
<dbReference type="Pfam" id="PF13585">
    <property type="entry name" value="CHU_C"/>
    <property type="match status" value="1"/>
</dbReference>
<feature type="non-terminal residue" evidence="1">
    <location>
        <position position="1"/>
    </location>
</feature>
<dbReference type="EMBL" id="RQVQ01000044">
    <property type="protein sequence ID" value="RRJ88088.1"/>
    <property type="molecule type" value="Genomic_DNA"/>
</dbReference>
<keyword evidence="2" id="KW-1185">Reference proteome</keyword>
<dbReference type="NCBIfam" id="TIGR04131">
    <property type="entry name" value="Bac_Flav_CTERM"/>
    <property type="match status" value="1"/>
</dbReference>
<evidence type="ECO:0000313" key="2">
    <source>
        <dbReference type="Proteomes" id="UP000275719"/>
    </source>
</evidence>
<dbReference type="AlphaFoldDB" id="A0A3P3W156"/>
<name>A0A3P3W156_9FLAO</name>
<organism evidence="1 2">
    <name type="scientific">Paenimyroides tangerinum</name>
    <dbReference type="NCBI Taxonomy" id="2488728"/>
    <lineage>
        <taxon>Bacteria</taxon>
        <taxon>Pseudomonadati</taxon>
        <taxon>Bacteroidota</taxon>
        <taxon>Flavobacteriia</taxon>
        <taxon>Flavobacteriales</taxon>
        <taxon>Flavobacteriaceae</taxon>
        <taxon>Paenimyroides</taxon>
    </lineage>
</organism>
<dbReference type="InterPro" id="IPR026341">
    <property type="entry name" value="T9SS_type_B"/>
</dbReference>
<dbReference type="RefSeq" id="WP_148096352.1">
    <property type="nucleotide sequence ID" value="NZ_RQVQ01000044.1"/>
</dbReference>
<comment type="caution">
    <text evidence="1">The sequence shown here is derived from an EMBL/GenBank/DDBJ whole genome shotgun (WGS) entry which is preliminary data.</text>
</comment>
<reference evidence="1 2" key="1">
    <citation type="submission" date="2018-11" db="EMBL/GenBank/DDBJ databases">
        <title>Flavobacterium sp. nov., YIM 102701-2 draft genome.</title>
        <authorList>
            <person name="Li G."/>
            <person name="Jiang Y."/>
        </authorList>
    </citation>
    <scope>NUCLEOTIDE SEQUENCE [LARGE SCALE GENOMIC DNA]</scope>
    <source>
        <strain evidence="1 2">YIM 102701-2</strain>
    </source>
</reference>
<dbReference type="Proteomes" id="UP000275719">
    <property type="component" value="Unassembled WGS sequence"/>
</dbReference>
<sequence>DFRTGNVQGYLMDTGLNRQEFSFIWRLDGGEVAVDVPSYLAEQPGTYTVVVTSLATGCSTTQIINVQSGPAISIDEINITEGFSETNVVEVIASTTPGAVLEYAMDEGVYQDSNIFVDVTPGTHTIWVRVKGINACATSKVINVLNYPKFFTPNNDGYNDTWNIFALKDQPEAKIYIFDRQGKLLKQLSPAGEGWDGTFNNSQLPSTDYWFKAEYIEPNTGLQKEANGHFTLKR</sequence>
<dbReference type="OrthoDB" id="9765926at2"/>
<gene>
    <name evidence="1" type="ORF">EG240_14215</name>
</gene>
<proteinExistence type="predicted"/>
<protein>
    <submittedName>
        <fullName evidence="1">Gliding motility-associated C-terminal domain-containing protein</fullName>
    </submittedName>
</protein>